<dbReference type="InterPro" id="IPR016035">
    <property type="entry name" value="Acyl_Trfase/lysoPLipase"/>
</dbReference>
<dbReference type="Proteomes" id="UP000807825">
    <property type="component" value="Unassembled WGS sequence"/>
</dbReference>
<dbReference type="EMBL" id="JACRDE010000194">
    <property type="protein sequence ID" value="MBI5249218.1"/>
    <property type="molecule type" value="Genomic_DNA"/>
</dbReference>
<accession>A0A9D6UZM5</accession>
<proteinExistence type="predicted"/>
<reference evidence="1" key="1">
    <citation type="submission" date="2020-07" db="EMBL/GenBank/DDBJ databases">
        <title>Huge and variable diversity of episymbiotic CPR bacteria and DPANN archaea in groundwater ecosystems.</title>
        <authorList>
            <person name="He C.Y."/>
            <person name="Keren R."/>
            <person name="Whittaker M."/>
            <person name="Farag I.F."/>
            <person name="Doudna J."/>
            <person name="Cate J.H.D."/>
            <person name="Banfield J.F."/>
        </authorList>
    </citation>
    <scope>NUCLEOTIDE SEQUENCE</scope>
    <source>
        <strain evidence="1">NC_groundwater_1664_Pr3_B-0.1um_52_9</strain>
    </source>
</reference>
<gene>
    <name evidence="1" type="ORF">HY912_06965</name>
</gene>
<evidence type="ECO:0000313" key="1">
    <source>
        <dbReference type="EMBL" id="MBI5249218.1"/>
    </source>
</evidence>
<dbReference type="AlphaFoldDB" id="A0A9D6UZM5"/>
<dbReference type="SUPFAM" id="SSF52151">
    <property type="entry name" value="FabD/lysophospholipase-like"/>
    <property type="match status" value="1"/>
</dbReference>
<sequence>MKDYIQFKAGPKILSLIRDEGLDPARIGVLAGPAGGPKWFVSVGFDRMLMESRLLERKGSRVLLAGSSAGAWRCLAMACKNAPDAYEKLRIAYSRNVFTAADTPASLSEALRGNVDAFLSDVDIEHILAHPVYDVAVHTVRAKGPAASEKSRIQGPALLVAAGLNAITSRAMDLFFQRVAFFSGPKVPNFAASFNGCAVRLDRKNLRRAALATGSLPYIIKGVENISGAPLGVYRDGGLIDYQLNQDYCPGADKITLFFHYQERIVPGWFDKHVKWRNPPSGSLDRVLQVYPGADFVELLPDHRLPDRQDFTTFVNDPMERIRRWDRVSELSDILGREFLESVESGQIKNLVKPL</sequence>
<protein>
    <submittedName>
        <fullName evidence="1">Patatin-like phospholipase family protein</fullName>
    </submittedName>
</protein>
<evidence type="ECO:0000313" key="2">
    <source>
        <dbReference type="Proteomes" id="UP000807825"/>
    </source>
</evidence>
<organism evidence="1 2">
    <name type="scientific">Desulfomonile tiedjei</name>
    <dbReference type="NCBI Taxonomy" id="2358"/>
    <lineage>
        <taxon>Bacteria</taxon>
        <taxon>Pseudomonadati</taxon>
        <taxon>Thermodesulfobacteriota</taxon>
        <taxon>Desulfomonilia</taxon>
        <taxon>Desulfomonilales</taxon>
        <taxon>Desulfomonilaceae</taxon>
        <taxon>Desulfomonile</taxon>
    </lineage>
</organism>
<name>A0A9D6UZM5_9BACT</name>
<comment type="caution">
    <text evidence="1">The sequence shown here is derived from an EMBL/GenBank/DDBJ whole genome shotgun (WGS) entry which is preliminary data.</text>
</comment>